<dbReference type="Proteomes" id="UP000594463">
    <property type="component" value="Chromosome"/>
</dbReference>
<sequence length="164" mass="18190">MSIVSNSSVLINLSRIGKLDLLHQLYGELIVPEAVWKEVVVEGEGQAGADAIKRASWITMLNVTNKELVQALQQDLDSGESEAIALALEIKAELLLMDEHMGRETARYFGLHYTGLIGILIEAKHKRIIRAVKPILTTLRDIAGFHVSNALYLRVLQDEGEMES</sequence>
<gene>
    <name evidence="1" type="ORF">RT761_00507</name>
</gene>
<protein>
    <recommendedName>
        <fullName evidence="3">DUF3368 domain-containing protein</fullName>
    </recommendedName>
</protein>
<name>A0A7T1F2H2_ATRLM</name>
<dbReference type="PANTHER" id="PTHR39550">
    <property type="entry name" value="SLL0658 PROTEIN"/>
    <property type="match status" value="1"/>
</dbReference>
<reference evidence="1 2" key="1">
    <citation type="journal article" date="2021" name="Nat. Commun.">
        <title>Isolation of a member of the candidate phylum Atribacteria reveals a unique cell membrane structure.</title>
        <authorList>
            <person name="Taiki K."/>
            <person name="Nobu M.K."/>
            <person name="Kusada H."/>
            <person name="Meng X.-Y."/>
            <person name="Hosoki N."/>
            <person name="Uematsu K."/>
            <person name="Yoshioka H."/>
            <person name="Kamagata Y."/>
            <person name="Tamaki H."/>
        </authorList>
    </citation>
    <scope>NUCLEOTIDE SEQUENCE [LARGE SCALE GENOMIC DNA]</scope>
    <source>
        <strain evidence="1 2">RT761</strain>
    </source>
</reference>
<dbReference type="InterPro" id="IPR021799">
    <property type="entry name" value="PIN-like_prokaryotic"/>
</dbReference>
<evidence type="ECO:0008006" key="3">
    <source>
        <dbReference type="Google" id="ProtNLM"/>
    </source>
</evidence>
<dbReference type="PANTHER" id="PTHR39550:SF1">
    <property type="entry name" value="SLL0658 PROTEIN"/>
    <property type="match status" value="1"/>
</dbReference>
<dbReference type="KEGG" id="alam:RT761_00507"/>
<evidence type="ECO:0000313" key="2">
    <source>
        <dbReference type="Proteomes" id="UP000594463"/>
    </source>
</evidence>
<dbReference type="RefSeq" id="WP_218112517.1">
    <property type="nucleotide sequence ID" value="NZ_CP065383.1"/>
</dbReference>
<dbReference type="EMBL" id="CP065383">
    <property type="protein sequence ID" value="QPM67306.1"/>
    <property type="molecule type" value="Genomic_DNA"/>
</dbReference>
<accession>A0A7T1F2H2</accession>
<keyword evidence="2" id="KW-1185">Reference proteome</keyword>
<evidence type="ECO:0000313" key="1">
    <source>
        <dbReference type="EMBL" id="QPM67306.1"/>
    </source>
</evidence>
<dbReference type="AlphaFoldDB" id="A0A7T1F2H2"/>
<proteinExistence type="predicted"/>
<dbReference type="Pfam" id="PF11848">
    <property type="entry name" value="DUF3368"/>
    <property type="match status" value="1"/>
</dbReference>
<organism evidence="1 2">
    <name type="scientific">Atribacter laminatus</name>
    <dbReference type="NCBI Taxonomy" id="2847778"/>
    <lineage>
        <taxon>Bacteria</taxon>
        <taxon>Pseudomonadati</taxon>
        <taxon>Atribacterota</taxon>
        <taxon>Atribacteria</taxon>
        <taxon>Atribacterales</taxon>
        <taxon>Atribacteraceae</taxon>
        <taxon>Atribacter</taxon>
    </lineage>
</organism>